<name>A0ABT6MG48_9NOCA</name>
<comment type="caution">
    <text evidence="2">The sequence shown here is derived from an EMBL/GenBank/DDBJ whole genome shotgun (WGS) entry which is preliminary data.</text>
</comment>
<organism evidence="2 3">
    <name type="scientific">Prescottella agglutinans</name>
    <dbReference type="NCBI Taxonomy" id="1644129"/>
    <lineage>
        <taxon>Bacteria</taxon>
        <taxon>Bacillati</taxon>
        <taxon>Actinomycetota</taxon>
        <taxon>Actinomycetes</taxon>
        <taxon>Mycobacteriales</taxon>
        <taxon>Nocardiaceae</taxon>
        <taxon>Prescottella</taxon>
    </lineage>
</organism>
<evidence type="ECO:0000313" key="2">
    <source>
        <dbReference type="EMBL" id="MDH6283252.1"/>
    </source>
</evidence>
<gene>
    <name evidence="2" type="ORF">M2280_004495</name>
</gene>
<dbReference type="Proteomes" id="UP001160334">
    <property type="component" value="Unassembled WGS sequence"/>
</dbReference>
<evidence type="ECO:0000256" key="1">
    <source>
        <dbReference type="SAM" id="SignalP"/>
    </source>
</evidence>
<dbReference type="RefSeq" id="WP_280762528.1">
    <property type="nucleotide sequence ID" value="NZ_JARXVC010000013.1"/>
</dbReference>
<sequence length="119" mass="11594">MNLIKKVTASALVTGAVFVGAGTAHADPPPPATQQALTKQQALDNMLNELGVGWAQGGAAGAAMGAVIGLGIGCISMFPGSLAGCIIGGPTGAVIGGLIGLNDANPKAQQAIETYLNTP</sequence>
<reference evidence="2 3" key="1">
    <citation type="submission" date="2023-04" db="EMBL/GenBank/DDBJ databases">
        <title>Forest soil microbial communities from Buena Vista Peninsula, Colon Province, Panama.</title>
        <authorList>
            <person name="Bouskill N."/>
        </authorList>
    </citation>
    <scope>NUCLEOTIDE SEQUENCE [LARGE SCALE GENOMIC DNA]</scope>
    <source>
        <strain evidence="2 3">CFH S0262</strain>
    </source>
</reference>
<evidence type="ECO:0000313" key="3">
    <source>
        <dbReference type="Proteomes" id="UP001160334"/>
    </source>
</evidence>
<keyword evidence="3" id="KW-1185">Reference proteome</keyword>
<feature type="signal peptide" evidence="1">
    <location>
        <begin position="1"/>
        <end position="26"/>
    </location>
</feature>
<keyword evidence="1" id="KW-0732">Signal</keyword>
<dbReference type="EMBL" id="JARXVC010000013">
    <property type="protein sequence ID" value="MDH6283252.1"/>
    <property type="molecule type" value="Genomic_DNA"/>
</dbReference>
<feature type="chain" id="PRO_5046665190" evidence="1">
    <location>
        <begin position="27"/>
        <end position="119"/>
    </location>
</feature>
<accession>A0ABT6MG48</accession>
<protein>
    <submittedName>
        <fullName evidence="2">Uncharacterized protein YqgC (DUF456 family)</fullName>
    </submittedName>
</protein>
<proteinExistence type="predicted"/>